<evidence type="ECO:0000256" key="4">
    <source>
        <dbReference type="PROSITE-ProRule" id="PRU00473"/>
    </source>
</evidence>
<keyword evidence="3" id="KW-0998">Cell outer membrane</keyword>
<dbReference type="GO" id="GO:0009279">
    <property type="term" value="C:cell outer membrane"/>
    <property type="evidence" value="ECO:0007669"/>
    <property type="project" value="UniProtKB-SubCell"/>
</dbReference>
<dbReference type="SUPFAM" id="SSF103088">
    <property type="entry name" value="OmpA-like"/>
    <property type="match status" value="1"/>
</dbReference>
<dbReference type="EMBL" id="MGDD01000029">
    <property type="protein sequence ID" value="OGL48857.1"/>
    <property type="molecule type" value="Genomic_DNA"/>
</dbReference>
<dbReference type="PROSITE" id="PS01068">
    <property type="entry name" value="OMPA_1"/>
    <property type="match status" value="1"/>
</dbReference>
<dbReference type="Proteomes" id="UP000179266">
    <property type="component" value="Unassembled WGS sequence"/>
</dbReference>
<dbReference type="InterPro" id="IPR006664">
    <property type="entry name" value="OMP_bac"/>
</dbReference>
<dbReference type="PROSITE" id="PS51123">
    <property type="entry name" value="OMPA_2"/>
    <property type="match status" value="1"/>
</dbReference>
<dbReference type="InterPro" id="IPR036737">
    <property type="entry name" value="OmpA-like_sf"/>
</dbReference>
<reference evidence="7 8" key="1">
    <citation type="journal article" date="2016" name="Nat. Commun.">
        <title>Thousands of microbial genomes shed light on interconnected biogeochemical processes in an aquifer system.</title>
        <authorList>
            <person name="Anantharaman K."/>
            <person name="Brown C.T."/>
            <person name="Hug L.A."/>
            <person name="Sharon I."/>
            <person name="Castelle C.J."/>
            <person name="Probst A.J."/>
            <person name="Thomas B.C."/>
            <person name="Singh A."/>
            <person name="Wilkins M.J."/>
            <person name="Karaoz U."/>
            <person name="Brodie E.L."/>
            <person name="Williams K.H."/>
            <person name="Hubbard S.S."/>
            <person name="Banfield J.F."/>
        </authorList>
    </citation>
    <scope>NUCLEOTIDE SEQUENCE [LARGE SCALE GENOMIC DNA]</scope>
</reference>
<gene>
    <name evidence="7" type="ORF">A2161_11200</name>
</gene>
<dbReference type="InterPro" id="IPR006665">
    <property type="entry name" value="OmpA-like"/>
</dbReference>
<dbReference type="PRINTS" id="PR01021">
    <property type="entry name" value="OMPADOMAIN"/>
</dbReference>
<evidence type="ECO:0000256" key="1">
    <source>
        <dbReference type="ARBA" id="ARBA00004442"/>
    </source>
</evidence>
<organism evidence="7 8">
    <name type="scientific">Candidatus Schekmanbacteria bacterium RBG_13_48_7</name>
    <dbReference type="NCBI Taxonomy" id="1817878"/>
    <lineage>
        <taxon>Bacteria</taxon>
        <taxon>Candidatus Schekmaniibacteriota</taxon>
    </lineage>
</organism>
<evidence type="ECO:0000313" key="7">
    <source>
        <dbReference type="EMBL" id="OGL48857.1"/>
    </source>
</evidence>
<dbReference type="CDD" id="cd07185">
    <property type="entry name" value="OmpA_C-like"/>
    <property type="match status" value="1"/>
</dbReference>
<feature type="domain" description="OmpA-like" evidence="6">
    <location>
        <begin position="94"/>
        <end position="216"/>
    </location>
</feature>
<proteinExistence type="predicted"/>
<dbReference type="PANTHER" id="PTHR30329:SF21">
    <property type="entry name" value="LIPOPROTEIN YIAD-RELATED"/>
    <property type="match status" value="1"/>
</dbReference>
<sequence length="216" mass="23862">MLEKKILFSLILYIIVCFIINFPVLVLADDSEELVIPDDAHAKAIEALKALGPNRGAKQIDYYSTKIIGVIKGLEAQSESVKSAMNDLGAKNSSTEIQIDLPGDVLFDFDKWDIRKDAEDSLKKIADIIKAYKSPKVIISGYTDSKGSEEYNQQLSEKRADSVKKWLSDNGGVASEIIETAGYGEKNPVASNENPDGSDNPEGRQKNRRVEILIKK</sequence>
<dbReference type="InterPro" id="IPR050330">
    <property type="entry name" value="Bact_OuterMem_StrucFunc"/>
</dbReference>
<feature type="region of interest" description="Disordered" evidence="5">
    <location>
        <begin position="177"/>
        <end position="216"/>
    </location>
</feature>
<comment type="subcellular location">
    <subcellularLocation>
        <location evidence="1">Cell outer membrane</location>
    </subcellularLocation>
</comment>
<name>A0A1F7S6X1_9BACT</name>
<evidence type="ECO:0000259" key="6">
    <source>
        <dbReference type="PROSITE" id="PS51123"/>
    </source>
</evidence>
<evidence type="ECO:0000256" key="2">
    <source>
        <dbReference type="ARBA" id="ARBA00023136"/>
    </source>
</evidence>
<evidence type="ECO:0000256" key="5">
    <source>
        <dbReference type="SAM" id="MobiDB-lite"/>
    </source>
</evidence>
<accession>A0A1F7S6X1</accession>
<dbReference type="PANTHER" id="PTHR30329">
    <property type="entry name" value="STATOR ELEMENT OF FLAGELLAR MOTOR COMPLEX"/>
    <property type="match status" value="1"/>
</dbReference>
<evidence type="ECO:0000256" key="3">
    <source>
        <dbReference type="ARBA" id="ARBA00023237"/>
    </source>
</evidence>
<dbReference type="AlphaFoldDB" id="A0A1F7S6X1"/>
<comment type="caution">
    <text evidence="7">The sequence shown here is derived from an EMBL/GenBank/DDBJ whole genome shotgun (WGS) entry which is preliminary data.</text>
</comment>
<dbReference type="Pfam" id="PF00691">
    <property type="entry name" value="OmpA"/>
    <property type="match status" value="1"/>
</dbReference>
<dbReference type="Gene3D" id="3.30.1330.60">
    <property type="entry name" value="OmpA-like domain"/>
    <property type="match status" value="1"/>
</dbReference>
<feature type="compositionally biased region" description="Basic and acidic residues" evidence="5">
    <location>
        <begin position="201"/>
        <end position="216"/>
    </location>
</feature>
<protein>
    <recommendedName>
        <fullName evidence="6">OmpA-like domain-containing protein</fullName>
    </recommendedName>
</protein>
<evidence type="ECO:0000313" key="8">
    <source>
        <dbReference type="Proteomes" id="UP000179266"/>
    </source>
</evidence>
<dbReference type="InterPro" id="IPR006690">
    <property type="entry name" value="OMPA-like_CS"/>
</dbReference>
<keyword evidence="2 4" id="KW-0472">Membrane</keyword>